<dbReference type="Proteomes" id="UP000286268">
    <property type="component" value="Chromosome"/>
</dbReference>
<keyword evidence="2" id="KW-1185">Reference proteome</keyword>
<sequence length="264" mass="30929">MLNVFYKAIWNGEDLDIFNIYSGNKPMYSLRRISDKALINELINGENIDHNQPILAKLYEEGVIIEKNKVDLYRNLNSLFYDLGADIDKLFLSRVLTRDFFKARFNFFNIDPKDIGLEGLLVCNETKKPLYIHNIIGYSDTKDLEEIKDKINLSNNSTVFLCKVKDKKIEEIGPIYKSDEDFCFQCLKLNMEKQHKIIKARSQDSSLKEIIFKEYIGALVDYYSWYITMLSSVNERKIIFKDNMMYHTELIAPISLSCQCMQDN</sequence>
<dbReference type="KEGG" id="cmah:C1I91_05270"/>
<dbReference type="EMBL" id="CP025746">
    <property type="protein sequence ID" value="QAA31121.1"/>
    <property type="molecule type" value="Genomic_DNA"/>
</dbReference>
<dbReference type="AlphaFoldDB" id="A0A3R5TDU3"/>
<organism evidence="1 2">
    <name type="scientific">Clostridium manihotivorum</name>
    <dbReference type="NCBI Taxonomy" id="2320868"/>
    <lineage>
        <taxon>Bacteria</taxon>
        <taxon>Bacillati</taxon>
        <taxon>Bacillota</taxon>
        <taxon>Clostridia</taxon>
        <taxon>Eubacteriales</taxon>
        <taxon>Clostridiaceae</taxon>
        <taxon>Clostridium</taxon>
    </lineage>
</organism>
<name>A0A3R5TDU3_9CLOT</name>
<evidence type="ECO:0000313" key="2">
    <source>
        <dbReference type="Proteomes" id="UP000286268"/>
    </source>
</evidence>
<gene>
    <name evidence="1" type="ORF">C1I91_05270</name>
</gene>
<reference evidence="1 2" key="1">
    <citation type="submission" date="2018-01" db="EMBL/GenBank/DDBJ databases">
        <title>Genome Sequencing and Assembly of Anaerobacter polyendosporus strain CT4.</title>
        <authorList>
            <person name="Tachaapaikoon C."/>
            <person name="Sutheeworapong S."/>
            <person name="Jenjaroenpun P."/>
            <person name="Wongsurawat T."/>
            <person name="Nookeaw I."/>
            <person name="Cheawchanlertfa P."/>
            <person name="Kosugi A."/>
            <person name="Cheevadhanarak S."/>
            <person name="Ratanakhanokchai K."/>
        </authorList>
    </citation>
    <scope>NUCLEOTIDE SEQUENCE [LARGE SCALE GENOMIC DNA]</scope>
    <source>
        <strain evidence="1 2">CT4</strain>
    </source>
</reference>
<dbReference type="RefSeq" id="WP_128211787.1">
    <property type="nucleotide sequence ID" value="NZ_CP025746.1"/>
</dbReference>
<evidence type="ECO:0000313" key="1">
    <source>
        <dbReference type="EMBL" id="QAA31121.1"/>
    </source>
</evidence>
<dbReference type="OrthoDB" id="3035138at2"/>
<protein>
    <submittedName>
        <fullName evidence="1">Uncharacterized protein</fullName>
    </submittedName>
</protein>
<proteinExistence type="predicted"/>
<accession>A0A3R5TDU3</accession>